<sequence>MKSYKNQSHLLNTRIQALEIKKEQDLIALKVELNSVYNELRPSRLIKRAVTDAVEAPEIRENLIESIISLTGGYISKKLLVGKSKSVYKKILGFALQYISTKIISDKFKK</sequence>
<dbReference type="STRING" id="1454006.AW14_14680"/>
<proteinExistence type="predicted"/>
<dbReference type="OrthoDB" id="1443487at2"/>
<dbReference type="Proteomes" id="UP000032229">
    <property type="component" value="Chromosome"/>
</dbReference>
<gene>
    <name evidence="1" type="ORF">AW14_14680</name>
</gene>
<evidence type="ECO:0000313" key="1">
    <source>
        <dbReference type="EMBL" id="AJR04679.1"/>
    </source>
</evidence>
<dbReference type="AlphaFoldDB" id="A0A0C5WHN7"/>
<reference evidence="1 2" key="1">
    <citation type="submission" date="2014-02" db="EMBL/GenBank/DDBJ databases">
        <authorList>
            <person name="Young C.-C."/>
            <person name="Hameed A."/>
            <person name="Huang H.-C."/>
            <person name="Shahina M."/>
        </authorList>
    </citation>
    <scope>NUCLEOTIDE SEQUENCE [LARGE SCALE GENOMIC DNA]</scope>
    <source>
        <strain evidence="1 2">CC-SAMT-1</strain>
    </source>
</reference>
<dbReference type="EMBL" id="CP007202">
    <property type="protein sequence ID" value="AJR04679.1"/>
    <property type="molecule type" value="Genomic_DNA"/>
</dbReference>
<protein>
    <submittedName>
        <fullName evidence="1">Uncharacterized protein</fullName>
    </submittedName>
</protein>
<name>A0A0C5WHN7_9FLAO</name>
<dbReference type="KEGG" id="sze:AW14_14680"/>
<dbReference type="HOGENOM" id="CLU_171747_0_0_10"/>
<keyword evidence="2" id="KW-1185">Reference proteome</keyword>
<accession>A0A0C5WHN7</accession>
<evidence type="ECO:0000313" key="2">
    <source>
        <dbReference type="Proteomes" id="UP000032229"/>
    </source>
</evidence>
<dbReference type="RefSeq" id="WP_044639411.1">
    <property type="nucleotide sequence ID" value="NZ_CP007202.1"/>
</dbReference>
<organism evidence="1 2">
    <name type="scientific">Siansivirga zeaxanthinifaciens CC-SAMT-1</name>
    <dbReference type="NCBI Taxonomy" id="1454006"/>
    <lineage>
        <taxon>Bacteria</taxon>
        <taxon>Pseudomonadati</taxon>
        <taxon>Bacteroidota</taxon>
        <taxon>Flavobacteriia</taxon>
        <taxon>Flavobacteriales</taxon>
        <taxon>Flavobacteriaceae</taxon>
        <taxon>Siansivirga</taxon>
    </lineage>
</organism>